<evidence type="ECO:0000313" key="1">
    <source>
        <dbReference type="EMBL" id="MBD2180997.1"/>
    </source>
</evidence>
<dbReference type="GO" id="GO:0008270">
    <property type="term" value="F:zinc ion binding"/>
    <property type="evidence" value="ECO:0007669"/>
    <property type="project" value="InterPro"/>
</dbReference>
<dbReference type="InterPro" id="IPR036977">
    <property type="entry name" value="DNA_primase_Znf_CHC2"/>
</dbReference>
<name>A0A926ZGD1_9CYAN</name>
<accession>A0A926ZGD1</accession>
<dbReference type="GO" id="GO:0003677">
    <property type="term" value="F:DNA binding"/>
    <property type="evidence" value="ECO:0007669"/>
    <property type="project" value="InterPro"/>
</dbReference>
<comment type="caution">
    <text evidence="1">The sequence shown here is derived from an EMBL/GenBank/DDBJ whole genome shotgun (WGS) entry which is preliminary data.</text>
</comment>
<gene>
    <name evidence="1" type="ORF">H6G03_07775</name>
</gene>
<reference evidence="1" key="2">
    <citation type="submission" date="2020-08" db="EMBL/GenBank/DDBJ databases">
        <authorList>
            <person name="Chen M."/>
            <person name="Teng W."/>
            <person name="Zhao L."/>
            <person name="Hu C."/>
            <person name="Zhou Y."/>
            <person name="Han B."/>
            <person name="Song L."/>
            <person name="Shu W."/>
        </authorList>
    </citation>
    <scope>NUCLEOTIDE SEQUENCE</scope>
    <source>
        <strain evidence="1">FACHB-1375</strain>
    </source>
</reference>
<dbReference type="GO" id="GO:0006260">
    <property type="term" value="P:DNA replication"/>
    <property type="evidence" value="ECO:0007669"/>
    <property type="project" value="InterPro"/>
</dbReference>
<sequence length="140" mass="16352">MPRTPNGTNALRDHWEKEVLPKLTPEMVYTDPSHRFQISPDRWRGGSPFRESKSGTSFAVWPDTLRFYDSGMGFAGDPISYIHSLKVGRWEHPKGADWVEALRELSRRAGVEHLFPERNYSKQHIERAQKWEERRGIFAT</sequence>
<keyword evidence="2" id="KW-1185">Reference proteome</keyword>
<dbReference type="Gene3D" id="3.90.580.10">
    <property type="entry name" value="Zinc finger, CHC2-type domain"/>
    <property type="match status" value="1"/>
</dbReference>
<reference evidence="1" key="1">
    <citation type="journal article" date="2015" name="ISME J.">
        <title>Draft Genome Sequence of Streptomyces incarnatus NRRL8089, which Produces the Nucleoside Antibiotic Sinefungin.</title>
        <authorList>
            <person name="Oshima K."/>
            <person name="Hattori M."/>
            <person name="Shimizu H."/>
            <person name="Fukuda K."/>
            <person name="Nemoto M."/>
            <person name="Inagaki K."/>
            <person name="Tamura T."/>
        </authorList>
    </citation>
    <scope>NUCLEOTIDE SEQUENCE</scope>
    <source>
        <strain evidence="1">FACHB-1375</strain>
    </source>
</reference>
<proteinExistence type="predicted"/>
<feature type="non-terminal residue" evidence="1">
    <location>
        <position position="140"/>
    </location>
</feature>
<dbReference type="SUPFAM" id="SSF57783">
    <property type="entry name" value="Zinc beta-ribbon"/>
    <property type="match status" value="1"/>
</dbReference>
<organism evidence="1 2">
    <name type="scientific">Aerosakkonema funiforme FACHB-1375</name>
    <dbReference type="NCBI Taxonomy" id="2949571"/>
    <lineage>
        <taxon>Bacteria</taxon>
        <taxon>Bacillati</taxon>
        <taxon>Cyanobacteriota</taxon>
        <taxon>Cyanophyceae</taxon>
        <taxon>Oscillatoriophycideae</taxon>
        <taxon>Aerosakkonematales</taxon>
        <taxon>Aerosakkonemataceae</taxon>
        <taxon>Aerosakkonema</taxon>
    </lineage>
</organism>
<protein>
    <submittedName>
        <fullName evidence="1">Uncharacterized protein</fullName>
    </submittedName>
</protein>
<dbReference type="Proteomes" id="UP000641646">
    <property type="component" value="Unassembled WGS sequence"/>
</dbReference>
<evidence type="ECO:0000313" key="2">
    <source>
        <dbReference type="Proteomes" id="UP000641646"/>
    </source>
</evidence>
<dbReference type="AlphaFoldDB" id="A0A926ZGD1"/>
<dbReference type="EMBL" id="JACJPW010000015">
    <property type="protein sequence ID" value="MBD2180997.1"/>
    <property type="molecule type" value="Genomic_DNA"/>
</dbReference>